<keyword evidence="3" id="KW-1185">Reference proteome</keyword>
<dbReference type="Proteomes" id="UP000245910">
    <property type="component" value="Chromosome IIII"/>
</dbReference>
<dbReference type="AlphaFoldDB" id="A0A2L2T4B9"/>
<reference evidence="3" key="1">
    <citation type="submission" date="2014-10" db="EMBL/GenBank/DDBJ databases">
        <authorList>
            <person name="King R."/>
        </authorList>
    </citation>
    <scope>NUCLEOTIDE SEQUENCE [LARGE SCALE GENOMIC DNA]</scope>
    <source>
        <strain evidence="3">A3/5</strain>
    </source>
</reference>
<name>A0A2L2T4B9_9HYPO</name>
<evidence type="ECO:0000313" key="3">
    <source>
        <dbReference type="Proteomes" id="UP000245910"/>
    </source>
</evidence>
<feature type="region of interest" description="Disordered" evidence="1">
    <location>
        <begin position="108"/>
        <end position="133"/>
    </location>
</feature>
<sequence>MAVVAVGSVVVPGFVEAARLFDSDVIMAAEVSEVIMSDVVAVASAAPPGHISPAALQAEATSKSSGRLSMFLVESQQRHEAAASTGALAGTSVLQCIKTDETVAQAAPASTFGSSATAKFGKSGYENEEGVRK</sequence>
<accession>A0A2L2T4B9</accession>
<evidence type="ECO:0000313" key="2">
    <source>
        <dbReference type="EMBL" id="CEI41897.1"/>
    </source>
</evidence>
<dbReference type="EMBL" id="LN649232">
    <property type="protein sequence ID" value="CEI41897.1"/>
    <property type="molecule type" value="Genomic_DNA"/>
</dbReference>
<protein>
    <submittedName>
        <fullName evidence="2">Uncharacterized protein</fullName>
    </submittedName>
</protein>
<evidence type="ECO:0000256" key="1">
    <source>
        <dbReference type="SAM" id="MobiDB-lite"/>
    </source>
</evidence>
<organism evidence="2 3">
    <name type="scientific">Fusarium venenatum</name>
    <dbReference type="NCBI Taxonomy" id="56646"/>
    <lineage>
        <taxon>Eukaryota</taxon>
        <taxon>Fungi</taxon>
        <taxon>Dikarya</taxon>
        <taxon>Ascomycota</taxon>
        <taxon>Pezizomycotina</taxon>
        <taxon>Sordariomycetes</taxon>
        <taxon>Hypocreomycetidae</taxon>
        <taxon>Hypocreales</taxon>
        <taxon>Nectriaceae</taxon>
        <taxon>Fusarium</taxon>
    </lineage>
</organism>
<proteinExistence type="predicted"/>